<organism evidence="1 2">
    <name type="scientific">Peronosclerospora sorghi</name>
    <dbReference type="NCBI Taxonomy" id="230839"/>
    <lineage>
        <taxon>Eukaryota</taxon>
        <taxon>Sar</taxon>
        <taxon>Stramenopiles</taxon>
        <taxon>Oomycota</taxon>
        <taxon>Peronosporomycetes</taxon>
        <taxon>Peronosporales</taxon>
        <taxon>Peronosporaceae</taxon>
        <taxon>Peronosclerospora</taxon>
    </lineage>
</organism>
<keyword evidence="2" id="KW-1185">Reference proteome</keyword>
<evidence type="ECO:0000313" key="2">
    <source>
        <dbReference type="Proteomes" id="UP001163321"/>
    </source>
</evidence>
<sequence>MGFADGVSGTMKASGVLARMMVAETLASLSKLRKRSREKPFSAEAFSDSIQVAIDSACKLAKRKGRLDSTISAVFFAETLHQMFVFRIGDCKCVVFRKGDLVFNSNSIIYDFNVPAMVFQLTSIVITLLTILT</sequence>
<dbReference type="EMBL" id="CM047580">
    <property type="protein sequence ID" value="KAI9922807.1"/>
    <property type="molecule type" value="Genomic_DNA"/>
</dbReference>
<dbReference type="Proteomes" id="UP001163321">
    <property type="component" value="Chromosome 1"/>
</dbReference>
<comment type="caution">
    <text evidence="1">The sequence shown here is derived from an EMBL/GenBank/DDBJ whole genome shotgun (WGS) entry which is preliminary data.</text>
</comment>
<name>A0ACC0WVK1_9STRA</name>
<evidence type="ECO:0000313" key="1">
    <source>
        <dbReference type="EMBL" id="KAI9922807.1"/>
    </source>
</evidence>
<reference evidence="1 2" key="1">
    <citation type="journal article" date="2022" name="bioRxiv">
        <title>The genome of the oomycete Peronosclerospora sorghi, a cosmopolitan pathogen of maize and sorghum, is inflated with dispersed pseudogenes.</title>
        <authorList>
            <person name="Fletcher K."/>
            <person name="Martin F."/>
            <person name="Isakeit T."/>
            <person name="Cavanaugh K."/>
            <person name="Magill C."/>
            <person name="Michelmore R."/>
        </authorList>
    </citation>
    <scope>NUCLEOTIDE SEQUENCE [LARGE SCALE GENOMIC DNA]</scope>
    <source>
        <strain evidence="1">P6</strain>
    </source>
</reference>
<gene>
    <name evidence="1" type="ORF">PsorP6_002547</name>
</gene>
<proteinExistence type="predicted"/>
<protein>
    <submittedName>
        <fullName evidence="1">Uncharacterized protein</fullName>
    </submittedName>
</protein>
<accession>A0ACC0WVK1</accession>